<keyword evidence="1" id="KW-0812">Transmembrane</keyword>
<keyword evidence="1" id="KW-1133">Transmembrane helix</keyword>
<dbReference type="Proteomes" id="UP000178771">
    <property type="component" value="Unassembled WGS sequence"/>
</dbReference>
<protein>
    <recommendedName>
        <fullName evidence="4">DUF5671 domain-containing protein</fullName>
    </recommendedName>
</protein>
<evidence type="ECO:0008006" key="4">
    <source>
        <dbReference type="Google" id="ProtNLM"/>
    </source>
</evidence>
<feature type="transmembrane region" description="Helical" evidence="1">
    <location>
        <begin position="7"/>
        <end position="29"/>
    </location>
</feature>
<sequence length="65" mass="7227">MKKAKVIVLVAGIVIFLSIVEWWYFAYITDKIVNQGTTPPSLITLIGSSVAIWVGVLSYLLKKDD</sequence>
<dbReference type="AlphaFoldDB" id="A0A1F4V4B2"/>
<organism evidence="2 3">
    <name type="scientific">candidate division WWE3 bacterium RIFCSPLOWO2_01_FULL_39_13</name>
    <dbReference type="NCBI Taxonomy" id="1802624"/>
    <lineage>
        <taxon>Bacteria</taxon>
        <taxon>Katanobacteria</taxon>
    </lineage>
</organism>
<reference evidence="2 3" key="1">
    <citation type="journal article" date="2016" name="Nat. Commun.">
        <title>Thousands of microbial genomes shed light on interconnected biogeochemical processes in an aquifer system.</title>
        <authorList>
            <person name="Anantharaman K."/>
            <person name="Brown C.T."/>
            <person name="Hug L.A."/>
            <person name="Sharon I."/>
            <person name="Castelle C.J."/>
            <person name="Probst A.J."/>
            <person name="Thomas B.C."/>
            <person name="Singh A."/>
            <person name="Wilkins M.J."/>
            <person name="Karaoz U."/>
            <person name="Brodie E.L."/>
            <person name="Williams K.H."/>
            <person name="Hubbard S.S."/>
            <person name="Banfield J.F."/>
        </authorList>
    </citation>
    <scope>NUCLEOTIDE SEQUENCE [LARGE SCALE GENOMIC DNA]</scope>
</reference>
<gene>
    <name evidence="2" type="ORF">A2982_00330</name>
</gene>
<accession>A0A1F4V4B2</accession>
<keyword evidence="1" id="KW-0472">Membrane</keyword>
<proteinExistence type="predicted"/>
<comment type="caution">
    <text evidence="2">The sequence shown here is derived from an EMBL/GenBank/DDBJ whole genome shotgun (WGS) entry which is preliminary data.</text>
</comment>
<evidence type="ECO:0000256" key="1">
    <source>
        <dbReference type="SAM" id="Phobius"/>
    </source>
</evidence>
<evidence type="ECO:0000313" key="3">
    <source>
        <dbReference type="Proteomes" id="UP000178771"/>
    </source>
</evidence>
<dbReference type="STRING" id="1802624.A2982_00330"/>
<dbReference type="EMBL" id="MEVH01000007">
    <property type="protein sequence ID" value="OGC52041.1"/>
    <property type="molecule type" value="Genomic_DNA"/>
</dbReference>
<name>A0A1F4V4B2_UNCKA</name>
<evidence type="ECO:0000313" key="2">
    <source>
        <dbReference type="EMBL" id="OGC52041.1"/>
    </source>
</evidence>
<feature type="transmembrane region" description="Helical" evidence="1">
    <location>
        <begin position="41"/>
        <end position="61"/>
    </location>
</feature>